<accession>A0AAD8RGJ0</accession>
<organism evidence="4 5">
    <name type="scientific">Lolium multiflorum</name>
    <name type="common">Italian ryegrass</name>
    <name type="synonym">Lolium perenne subsp. multiflorum</name>
    <dbReference type="NCBI Taxonomy" id="4521"/>
    <lineage>
        <taxon>Eukaryota</taxon>
        <taxon>Viridiplantae</taxon>
        <taxon>Streptophyta</taxon>
        <taxon>Embryophyta</taxon>
        <taxon>Tracheophyta</taxon>
        <taxon>Spermatophyta</taxon>
        <taxon>Magnoliopsida</taxon>
        <taxon>Liliopsida</taxon>
        <taxon>Poales</taxon>
        <taxon>Poaceae</taxon>
        <taxon>BOP clade</taxon>
        <taxon>Pooideae</taxon>
        <taxon>Poodae</taxon>
        <taxon>Poeae</taxon>
        <taxon>Poeae Chloroplast Group 2 (Poeae type)</taxon>
        <taxon>Loliodinae</taxon>
        <taxon>Loliinae</taxon>
        <taxon>Lolium</taxon>
    </lineage>
</organism>
<evidence type="ECO:0000256" key="1">
    <source>
        <dbReference type="ARBA" id="ARBA00007447"/>
    </source>
</evidence>
<feature type="compositionally biased region" description="Basic and acidic residues" evidence="2">
    <location>
        <begin position="1"/>
        <end position="20"/>
    </location>
</feature>
<proteinExistence type="inferred from homology"/>
<keyword evidence="5" id="KW-1185">Reference proteome</keyword>
<sequence length="347" mass="37570">MKKEPNRSVKTIVENKKRMDGGSPNRADQPCGSTGHAGVPDHRWHRLPAATQNMMIDTGSNMSSVHFSTPNDSVLFDPVKSSTYALFSCASAPCTQLGEDGNGCSSSQCQYVVTYGDDSNTTGTYGSDTLALTTSKTTAATYGKTFPYLLPETSRSLGFLTLGMPNSMSVFVMTPMFKYKNMSNFYTILLEDIAVGGRLLDISLTIFIGGSVIDSGTIIRQLPTRAYSALSWRFKAGMMKYLMASPANILDTCFDFTELDNFSFPSVALVFNGGTVVDLVYNRIMVALDEATECIAFAATSSLSIIGTVQQRTFEVLHDVGKGASSGSVRTRADYLGGLHRPHVCRL</sequence>
<comment type="similarity">
    <text evidence="1">Belongs to the peptidase A1 family.</text>
</comment>
<dbReference type="InterPro" id="IPR033121">
    <property type="entry name" value="PEPTIDASE_A1"/>
</dbReference>
<dbReference type="InterPro" id="IPR001461">
    <property type="entry name" value="Aspartic_peptidase_A1"/>
</dbReference>
<dbReference type="Proteomes" id="UP001231189">
    <property type="component" value="Unassembled WGS sequence"/>
</dbReference>
<protein>
    <recommendedName>
        <fullName evidence="3">Peptidase A1 domain-containing protein</fullName>
    </recommendedName>
</protein>
<name>A0AAD8RGJ0_LOLMU</name>
<dbReference type="PANTHER" id="PTHR13683:SF762">
    <property type="entry name" value="ASPARTYL PROTEASE AED1"/>
    <property type="match status" value="1"/>
</dbReference>
<dbReference type="PANTHER" id="PTHR13683">
    <property type="entry name" value="ASPARTYL PROTEASES"/>
    <property type="match status" value="1"/>
</dbReference>
<dbReference type="GO" id="GO:0006508">
    <property type="term" value="P:proteolysis"/>
    <property type="evidence" value="ECO:0007669"/>
    <property type="project" value="InterPro"/>
</dbReference>
<dbReference type="GO" id="GO:0004190">
    <property type="term" value="F:aspartic-type endopeptidase activity"/>
    <property type="evidence" value="ECO:0007669"/>
    <property type="project" value="InterPro"/>
</dbReference>
<dbReference type="InterPro" id="IPR032799">
    <property type="entry name" value="TAXi_C"/>
</dbReference>
<comment type="caution">
    <text evidence="4">The sequence shown here is derived from an EMBL/GenBank/DDBJ whole genome shotgun (WGS) entry which is preliminary data.</text>
</comment>
<feature type="region of interest" description="Disordered" evidence="2">
    <location>
        <begin position="1"/>
        <end position="41"/>
    </location>
</feature>
<dbReference type="PROSITE" id="PS51767">
    <property type="entry name" value="PEPTIDASE_A1"/>
    <property type="match status" value="1"/>
</dbReference>
<evidence type="ECO:0000313" key="4">
    <source>
        <dbReference type="EMBL" id="KAK1619764.1"/>
    </source>
</evidence>
<evidence type="ECO:0000256" key="2">
    <source>
        <dbReference type="SAM" id="MobiDB-lite"/>
    </source>
</evidence>
<dbReference type="Gene3D" id="2.40.70.10">
    <property type="entry name" value="Acid Proteases"/>
    <property type="match status" value="2"/>
</dbReference>
<reference evidence="4" key="1">
    <citation type="submission" date="2023-07" db="EMBL/GenBank/DDBJ databases">
        <title>A chromosome-level genome assembly of Lolium multiflorum.</title>
        <authorList>
            <person name="Chen Y."/>
            <person name="Copetti D."/>
            <person name="Kolliker R."/>
            <person name="Studer B."/>
        </authorList>
    </citation>
    <scope>NUCLEOTIDE SEQUENCE</scope>
    <source>
        <strain evidence="4">02402/16</strain>
        <tissue evidence="4">Leaf</tissue>
    </source>
</reference>
<dbReference type="EMBL" id="JAUUTY010000006">
    <property type="protein sequence ID" value="KAK1619764.1"/>
    <property type="molecule type" value="Genomic_DNA"/>
</dbReference>
<evidence type="ECO:0000313" key="5">
    <source>
        <dbReference type="Proteomes" id="UP001231189"/>
    </source>
</evidence>
<evidence type="ECO:0000259" key="3">
    <source>
        <dbReference type="PROSITE" id="PS51767"/>
    </source>
</evidence>
<dbReference type="AlphaFoldDB" id="A0AAD8RGJ0"/>
<gene>
    <name evidence="4" type="ORF">QYE76_025281</name>
</gene>
<dbReference type="InterPro" id="IPR032861">
    <property type="entry name" value="TAXi_N"/>
</dbReference>
<dbReference type="SUPFAM" id="SSF50630">
    <property type="entry name" value="Acid proteases"/>
    <property type="match status" value="1"/>
</dbReference>
<feature type="domain" description="Peptidase A1" evidence="3">
    <location>
        <begin position="1"/>
        <end position="328"/>
    </location>
</feature>
<dbReference type="InterPro" id="IPR021109">
    <property type="entry name" value="Peptidase_aspartic_dom_sf"/>
</dbReference>
<dbReference type="Pfam" id="PF14543">
    <property type="entry name" value="TAXi_N"/>
    <property type="match status" value="1"/>
</dbReference>
<dbReference type="Pfam" id="PF14541">
    <property type="entry name" value="TAXi_C"/>
    <property type="match status" value="1"/>
</dbReference>